<feature type="domain" description="MYND-type" evidence="5">
    <location>
        <begin position="13"/>
        <end position="50"/>
    </location>
</feature>
<dbReference type="Proteomes" id="UP001642464">
    <property type="component" value="Unassembled WGS sequence"/>
</dbReference>
<organism evidence="6 7">
    <name type="scientific">Durusdinium trenchii</name>
    <dbReference type="NCBI Taxonomy" id="1381693"/>
    <lineage>
        <taxon>Eukaryota</taxon>
        <taxon>Sar</taxon>
        <taxon>Alveolata</taxon>
        <taxon>Dinophyceae</taxon>
        <taxon>Suessiales</taxon>
        <taxon>Symbiodiniaceae</taxon>
        <taxon>Durusdinium</taxon>
    </lineage>
</organism>
<dbReference type="Pfam" id="PF01753">
    <property type="entry name" value="zf-MYND"/>
    <property type="match status" value="1"/>
</dbReference>
<comment type="caution">
    <text evidence="6">The sequence shown here is derived from an EMBL/GenBank/DDBJ whole genome shotgun (WGS) entry which is preliminary data.</text>
</comment>
<gene>
    <name evidence="6" type="ORF">SCF082_LOCUS2152</name>
</gene>
<evidence type="ECO:0000313" key="7">
    <source>
        <dbReference type="Proteomes" id="UP001642464"/>
    </source>
</evidence>
<dbReference type="PROSITE" id="PS50865">
    <property type="entry name" value="ZF_MYND_2"/>
    <property type="match status" value="1"/>
</dbReference>
<accession>A0ABP0HKA8</accession>
<keyword evidence="1" id="KW-0479">Metal-binding</keyword>
<evidence type="ECO:0000256" key="3">
    <source>
        <dbReference type="ARBA" id="ARBA00022833"/>
    </source>
</evidence>
<evidence type="ECO:0000256" key="2">
    <source>
        <dbReference type="ARBA" id="ARBA00022771"/>
    </source>
</evidence>
<sequence>MAPTRRKAGAARCVVCGRAAEGVCPICQSATYCSRSCQKLDWLEDHATICTPASPEPPETTPEEVVHEGPKPLSELVQLWRVSVEKLWIELQDEEDLEHLSELAPLLTEAEESRNGHWLVPRCELSLGQRPILVTAPHSMALLRDGQAPHLVEGNTAEIAGGIAEYLGGSCLTWSLSERRRTELLWRLSKRVNQQRGALDIRDGHLLDPRNRDPNFLATGELNQNLWFQQMSKALQRMQTPDGRYLETLHVDVHGCQDPPNTPSHLTIGLGAMCFHAIDLGDSELFEWALHFGDRLHDEFQQVLSKASTSGRLRPRALLVRVAAPPSAEAEDECPRFSGAWRGMDRHTQSQQAVGFVGFSHSLQLEFSKALRQLLVMDDALLARFADALRTAWAHAKQYQTKAERMDEGQKAVKEERMAAGG</sequence>
<evidence type="ECO:0000313" key="6">
    <source>
        <dbReference type="EMBL" id="CAK8990242.1"/>
    </source>
</evidence>
<keyword evidence="2 4" id="KW-0863">Zinc-finger</keyword>
<keyword evidence="3" id="KW-0862">Zinc</keyword>
<dbReference type="InterPro" id="IPR002893">
    <property type="entry name" value="Znf_MYND"/>
</dbReference>
<proteinExistence type="predicted"/>
<evidence type="ECO:0000256" key="1">
    <source>
        <dbReference type="ARBA" id="ARBA00022723"/>
    </source>
</evidence>
<reference evidence="6 7" key="1">
    <citation type="submission" date="2024-02" db="EMBL/GenBank/DDBJ databases">
        <authorList>
            <person name="Chen Y."/>
            <person name="Shah S."/>
            <person name="Dougan E. K."/>
            <person name="Thang M."/>
            <person name="Chan C."/>
        </authorList>
    </citation>
    <scope>NUCLEOTIDE SEQUENCE [LARGE SCALE GENOMIC DNA]</scope>
</reference>
<dbReference type="EMBL" id="CAXAMM010001080">
    <property type="protein sequence ID" value="CAK8990242.1"/>
    <property type="molecule type" value="Genomic_DNA"/>
</dbReference>
<dbReference type="Gene3D" id="6.10.140.2220">
    <property type="match status" value="1"/>
</dbReference>
<evidence type="ECO:0000259" key="5">
    <source>
        <dbReference type="PROSITE" id="PS50865"/>
    </source>
</evidence>
<keyword evidence="7" id="KW-1185">Reference proteome</keyword>
<dbReference type="PROSITE" id="PS01360">
    <property type="entry name" value="ZF_MYND_1"/>
    <property type="match status" value="1"/>
</dbReference>
<evidence type="ECO:0000256" key="4">
    <source>
        <dbReference type="PROSITE-ProRule" id="PRU00134"/>
    </source>
</evidence>
<dbReference type="SUPFAM" id="SSF144232">
    <property type="entry name" value="HIT/MYND zinc finger-like"/>
    <property type="match status" value="1"/>
</dbReference>
<name>A0ABP0HKA8_9DINO</name>
<protein>
    <recommendedName>
        <fullName evidence="5">MYND-type domain-containing protein</fullName>
    </recommendedName>
</protein>